<reference evidence="2" key="1">
    <citation type="submission" date="2022-03" db="EMBL/GenBank/DDBJ databases">
        <title>De novo assembled genomes of Belliella spp. (Cyclobacteriaceae) strains.</title>
        <authorList>
            <person name="Szabo A."/>
            <person name="Korponai K."/>
            <person name="Felfoldi T."/>
        </authorList>
    </citation>
    <scope>NUCLEOTIDE SEQUENCE</scope>
    <source>
        <strain evidence="2">DSM 107340</strain>
    </source>
</reference>
<name>A0ABS9UU23_9BACT</name>
<dbReference type="PROSITE" id="PS51257">
    <property type="entry name" value="PROKAR_LIPOPROTEIN"/>
    <property type="match status" value="1"/>
</dbReference>
<dbReference type="Proteomes" id="UP001165488">
    <property type="component" value="Unassembled WGS sequence"/>
</dbReference>
<dbReference type="EMBL" id="JAKZGS010000019">
    <property type="protein sequence ID" value="MCH7399700.1"/>
    <property type="molecule type" value="Genomic_DNA"/>
</dbReference>
<feature type="signal peptide" evidence="1">
    <location>
        <begin position="1"/>
        <end position="21"/>
    </location>
</feature>
<organism evidence="2 3">
    <name type="scientific">Belliella calami</name>
    <dbReference type="NCBI Taxonomy" id="2923436"/>
    <lineage>
        <taxon>Bacteria</taxon>
        <taxon>Pseudomonadati</taxon>
        <taxon>Bacteroidota</taxon>
        <taxon>Cytophagia</taxon>
        <taxon>Cytophagales</taxon>
        <taxon>Cyclobacteriaceae</taxon>
        <taxon>Belliella</taxon>
    </lineage>
</organism>
<comment type="caution">
    <text evidence="2">The sequence shown here is derived from an EMBL/GenBank/DDBJ whole genome shotgun (WGS) entry which is preliminary data.</text>
</comment>
<protein>
    <recommendedName>
        <fullName evidence="4">Lipoprotein</fullName>
    </recommendedName>
</protein>
<dbReference type="RefSeq" id="WP_241276195.1">
    <property type="nucleotide sequence ID" value="NZ_JAKZGS010000019.1"/>
</dbReference>
<evidence type="ECO:0000313" key="3">
    <source>
        <dbReference type="Proteomes" id="UP001165488"/>
    </source>
</evidence>
<evidence type="ECO:0000313" key="2">
    <source>
        <dbReference type="EMBL" id="MCH7399700.1"/>
    </source>
</evidence>
<accession>A0ABS9UU23</accession>
<sequence length="194" mass="22420">MNKIIPLFLLSILAVSCSSCSAQKQNNQSLNKQNNMTRFIKSMATGYVKSGNYGGSTQHEQFPSVYNYSYFNGETSEKNKEFQSLFNLYLQNIKVNNSVTLQDYLTHLLNNNTEKLKEIHSQNQDKKEVGNSNQELPTLFFVDDEAGTVLRIDPYLVQLSWNKHTEKLNKFLQENATHFSSEIPDEFYIKYYGK</sequence>
<feature type="chain" id="PRO_5046662292" description="Lipoprotein" evidence="1">
    <location>
        <begin position="22"/>
        <end position="194"/>
    </location>
</feature>
<evidence type="ECO:0000256" key="1">
    <source>
        <dbReference type="SAM" id="SignalP"/>
    </source>
</evidence>
<evidence type="ECO:0008006" key="4">
    <source>
        <dbReference type="Google" id="ProtNLM"/>
    </source>
</evidence>
<keyword evidence="1" id="KW-0732">Signal</keyword>
<proteinExistence type="predicted"/>
<gene>
    <name evidence="2" type="ORF">MM236_17015</name>
</gene>
<keyword evidence="3" id="KW-1185">Reference proteome</keyword>